<sequence length="144" mass="16721">MPFTTYKENRYCWIIYFEGTNEENMRKAKAVLKINEYTTLNNGVSSDEGDKINGIINQLLKEYEVVELDFSGIKLLTTAFLNAAIGQLYKDYTSEELSARLKLTNVNPDDTSRFKLVTDRAKEYFQNKQSFDESVSKIMNEERN</sequence>
<evidence type="ECO:0000313" key="2">
    <source>
        <dbReference type="EMBL" id="KAA6352633.1"/>
    </source>
</evidence>
<reference evidence="2" key="1">
    <citation type="submission" date="2019-03" db="EMBL/GenBank/DDBJ databases">
        <title>Single cell metagenomics reveals metabolic interactions within the superorganism composed of flagellate Streblomastix strix and complex community of Bacteroidetes bacteria on its surface.</title>
        <authorList>
            <person name="Treitli S.C."/>
            <person name="Kolisko M."/>
            <person name="Husnik F."/>
            <person name="Keeling P."/>
            <person name="Hampl V."/>
        </authorList>
    </citation>
    <scope>NUCLEOTIDE SEQUENCE</scope>
    <source>
        <strain evidence="2">STM</strain>
    </source>
</reference>
<comment type="caution">
    <text evidence="2">The sequence shown here is derived from an EMBL/GenBank/DDBJ whole genome shotgun (WGS) entry which is preliminary data.</text>
</comment>
<evidence type="ECO:0000259" key="1">
    <source>
        <dbReference type="Pfam" id="PF14213"/>
    </source>
</evidence>
<dbReference type="EMBL" id="SNRY01000001">
    <property type="protein sequence ID" value="KAA6352633.1"/>
    <property type="molecule type" value="Genomic_DNA"/>
</dbReference>
<organism evidence="2">
    <name type="scientific">termite gut metagenome</name>
    <dbReference type="NCBI Taxonomy" id="433724"/>
    <lineage>
        <taxon>unclassified sequences</taxon>
        <taxon>metagenomes</taxon>
        <taxon>organismal metagenomes</taxon>
    </lineage>
</organism>
<protein>
    <recommendedName>
        <fullName evidence="1">DUF4325 domain-containing protein</fullName>
    </recommendedName>
</protein>
<gene>
    <name evidence="2" type="ORF">EZS27_000085</name>
</gene>
<name>A0A5J4T4I5_9ZZZZ</name>
<proteinExistence type="predicted"/>
<dbReference type="InterPro" id="IPR025474">
    <property type="entry name" value="DUF4325"/>
</dbReference>
<feature type="domain" description="DUF4325" evidence="1">
    <location>
        <begin position="54"/>
        <end position="110"/>
    </location>
</feature>
<dbReference type="Pfam" id="PF14213">
    <property type="entry name" value="DUF4325"/>
    <property type="match status" value="1"/>
</dbReference>
<accession>A0A5J4T4I5</accession>
<dbReference type="AlphaFoldDB" id="A0A5J4T4I5"/>